<proteinExistence type="predicted"/>
<protein>
    <submittedName>
        <fullName evidence="1">Uncharacterized protein</fullName>
    </submittedName>
</protein>
<gene>
    <name evidence="1" type="ORF">DPMN_057609</name>
</gene>
<sequence>MKQNSRNYRYRQVVTENMSRNGTRKSSRKTNTTQINGIKQKHLRYGQITRLLSNSRCETNSTQPFSPVPGRSCRTRVPWLRFDIRIEF</sequence>
<name>A0A9D4C0J5_DREPO</name>
<organism evidence="1 2">
    <name type="scientific">Dreissena polymorpha</name>
    <name type="common">Zebra mussel</name>
    <name type="synonym">Mytilus polymorpha</name>
    <dbReference type="NCBI Taxonomy" id="45954"/>
    <lineage>
        <taxon>Eukaryota</taxon>
        <taxon>Metazoa</taxon>
        <taxon>Spiralia</taxon>
        <taxon>Lophotrochozoa</taxon>
        <taxon>Mollusca</taxon>
        <taxon>Bivalvia</taxon>
        <taxon>Autobranchia</taxon>
        <taxon>Heteroconchia</taxon>
        <taxon>Euheterodonta</taxon>
        <taxon>Imparidentia</taxon>
        <taxon>Neoheterodontei</taxon>
        <taxon>Myida</taxon>
        <taxon>Dreissenoidea</taxon>
        <taxon>Dreissenidae</taxon>
        <taxon>Dreissena</taxon>
    </lineage>
</organism>
<reference evidence="1" key="1">
    <citation type="journal article" date="2019" name="bioRxiv">
        <title>The Genome of the Zebra Mussel, Dreissena polymorpha: A Resource for Invasive Species Research.</title>
        <authorList>
            <person name="McCartney M.A."/>
            <person name="Auch B."/>
            <person name="Kono T."/>
            <person name="Mallez S."/>
            <person name="Zhang Y."/>
            <person name="Obille A."/>
            <person name="Becker A."/>
            <person name="Abrahante J.E."/>
            <person name="Garbe J."/>
            <person name="Badalamenti J.P."/>
            <person name="Herman A."/>
            <person name="Mangelson H."/>
            <person name="Liachko I."/>
            <person name="Sullivan S."/>
            <person name="Sone E.D."/>
            <person name="Koren S."/>
            <person name="Silverstein K.A.T."/>
            <person name="Beckman K.B."/>
            <person name="Gohl D.M."/>
        </authorList>
    </citation>
    <scope>NUCLEOTIDE SEQUENCE</scope>
    <source>
        <strain evidence="1">Duluth1</strain>
        <tissue evidence="1">Whole animal</tissue>
    </source>
</reference>
<dbReference type="EMBL" id="JAIWYP010000013">
    <property type="protein sequence ID" value="KAH3714907.1"/>
    <property type="molecule type" value="Genomic_DNA"/>
</dbReference>
<keyword evidence="2" id="KW-1185">Reference proteome</keyword>
<evidence type="ECO:0000313" key="1">
    <source>
        <dbReference type="EMBL" id="KAH3714907.1"/>
    </source>
</evidence>
<accession>A0A9D4C0J5</accession>
<comment type="caution">
    <text evidence="1">The sequence shown here is derived from an EMBL/GenBank/DDBJ whole genome shotgun (WGS) entry which is preliminary data.</text>
</comment>
<reference evidence="1" key="2">
    <citation type="submission" date="2020-11" db="EMBL/GenBank/DDBJ databases">
        <authorList>
            <person name="McCartney M.A."/>
            <person name="Auch B."/>
            <person name="Kono T."/>
            <person name="Mallez S."/>
            <person name="Becker A."/>
            <person name="Gohl D.M."/>
            <person name="Silverstein K.A.T."/>
            <person name="Koren S."/>
            <person name="Bechman K.B."/>
            <person name="Herman A."/>
            <person name="Abrahante J.E."/>
            <person name="Garbe J."/>
        </authorList>
    </citation>
    <scope>NUCLEOTIDE SEQUENCE</scope>
    <source>
        <strain evidence="1">Duluth1</strain>
        <tissue evidence="1">Whole animal</tissue>
    </source>
</reference>
<dbReference type="AlphaFoldDB" id="A0A9D4C0J5"/>
<dbReference type="Proteomes" id="UP000828390">
    <property type="component" value="Unassembled WGS sequence"/>
</dbReference>
<evidence type="ECO:0000313" key="2">
    <source>
        <dbReference type="Proteomes" id="UP000828390"/>
    </source>
</evidence>